<keyword evidence="1" id="KW-1133">Transmembrane helix</keyword>
<gene>
    <name evidence="4" type="ORF">N5I32_08210</name>
</gene>
<sequence>MQLGVTARTGRHARRLARRDRGGISVLSLQMLLCSLIVGGFAVDVGNAFQTWTQLQATADSAAHAALWSREWNSADTAKAKAIEVAENMMPPSRYGNVLTPEDIVFGSWNAATDTFTPSATSKGAVFVSTRRYASRNNSLGTWFLRLAGQDEFDIAAGSVFETYLPGCAREGFMAEGRVDTQSNNTYLPGFCVHSQTHVEVNSNSVFETGSVVSMPDKANLVMPASGFNSNIGLERALRDASYALRVLDRVNHIEEGLLDPDHPKYGIMTPGSPYYRSYITNASLLTVAAPKGNKSISTSFKTGRVHQVTCNGGNGTLTIDGDWFRQMALVTNCQIKFANGTTLEDAVILSTNTDKNNAVSSSQNIIIGKDDGCAPGGDVQILSLGSIKMTSGVEFYGSQLISAQDIALTANTNGVEGISLVAGGEIDVTSNGAYGYCAGAGMGNNYDASYFRMVN</sequence>
<evidence type="ECO:0000259" key="2">
    <source>
        <dbReference type="Pfam" id="PF13400"/>
    </source>
</evidence>
<name>A0ABT2NL53_9RHOB</name>
<evidence type="ECO:0000259" key="3">
    <source>
        <dbReference type="Pfam" id="PF25269"/>
    </source>
</evidence>
<keyword evidence="1" id="KW-0472">Membrane</keyword>
<evidence type="ECO:0000313" key="4">
    <source>
        <dbReference type="EMBL" id="MCT8329491.1"/>
    </source>
</evidence>
<keyword evidence="5" id="KW-1185">Reference proteome</keyword>
<reference evidence="5" key="1">
    <citation type="submission" date="2023-07" db="EMBL/GenBank/DDBJ databases">
        <title>Defluviimonas sediminis sp. nov., isolated from mangrove sediment.</title>
        <authorList>
            <person name="Liu L."/>
            <person name="Li J."/>
            <person name="Huang Y."/>
            <person name="Pan J."/>
            <person name="Li M."/>
        </authorList>
    </citation>
    <scope>NUCLEOTIDE SEQUENCE [LARGE SCALE GENOMIC DNA]</scope>
    <source>
        <strain evidence="5">FT324</strain>
    </source>
</reference>
<dbReference type="InterPro" id="IPR057189">
    <property type="entry name" value="DUF7867"/>
</dbReference>
<evidence type="ECO:0000313" key="5">
    <source>
        <dbReference type="Proteomes" id="UP001205601"/>
    </source>
</evidence>
<dbReference type="InterPro" id="IPR028087">
    <property type="entry name" value="Tad_N"/>
</dbReference>
<keyword evidence="1" id="KW-0812">Transmembrane</keyword>
<dbReference type="Pfam" id="PF25269">
    <property type="entry name" value="DUF7867"/>
    <property type="match status" value="1"/>
</dbReference>
<accession>A0ABT2NL53</accession>
<protein>
    <submittedName>
        <fullName evidence="4">Pilus assembly protein TadG-related protein</fullName>
    </submittedName>
</protein>
<evidence type="ECO:0000256" key="1">
    <source>
        <dbReference type="SAM" id="Phobius"/>
    </source>
</evidence>
<feature type="domain" description="DUF7867" evidence="3">
    <location>
        <begin position="172"/>
        <end position="438"/>
    </location>
</feature>
<feature type="domain" description="Putative Flp pilus-assembly TadG-like N-terminal" evidence="2">
    <location>
        <begin position="22"/>
        <end position="66"/>
    </location>
</feature>
<organism evidence="4 5">
    <name type="scientific">Albidovulum sediminis</name>
    <dbReference type="NCBI Taxonomy" id="3066345"/>
    <lineage>
        <taxon>Bacteria</taxon>
        <taxon>Pseudomonadati</taxon>
        <taxon>Pseudomonadota</taxon>
        <taxon>Alphaproteobacteria</taxon>
        <taxon>Rhodobacterales</taxon>
        <taxon>Paracoccaceae</taxon>
        <taxon>Albidovulum</taxon>
    </lineage>
</organism>
<proteinExistence type="predicted"/>
<dbReference type="EMBL" id="JAOCQF010000001">
    <property type="protein sequence ID" value="MCT8329491.1"/>
    <property type="molecule type" value="Genomic_DNA"/>
</dbReference>
<dbReference type="Proteomes" id="UP001205601">
    <property type="component" value="Unassembled WGS sequence"/>
</dbReference>
<comment type="caution">
    <text evidence="4">The sequence shown here is derived from an EMBL/GenBank/DDBJ whole genome shotgun (WGS) entry which is preliminary data.</text>
</comment>
<feature type="transmembrane region" description="Helical" evidence="1">
    <location>
        <begin position="21"/>
        <end position="43"/>
    </location>
</feature>
<dbReference type="RefSeq" id="WP_261494911.1">
    <property type="nucleotide sequence ID" value="NZ_JAOCQF010000001.1"/>
</dbReference>
<dbReference type="Pfam" id="PF13400">
    <property type="entry name" value="Tad"/>
    <property type="match status" value="1"/>
</dbReference>